<dbReference type="EMBL" id="BJCE01000048">
    <property type="protein sequence ID" value="GCL36756.1"/>
    <property type="molecule type" value="Genomic_DNA"/>
</dbReference>
<proteinExistence type="predicted"/>
<sequence length="73" mass="8318">MTILETIIEELSSAPETLLLQVYNFIKVAKEEPNLPSNSSNLPRTAGLHQGEIWMSDDFNEPLPDEFWLGEEE</sequence>
<evidence type="ECO:0000313" key="1">
    <source>
        <dbReference type="EMBL" id="GCL36756.1"/>
    </source>
</evidence>
<keyword evidence="2" id="KW-1185">Reference proteome</keyword>
<dbReference type="Proteomes" id="UP000300142">
    <property type="component" value="Unassembled WGS sequence"/>
</dbReference>
<name>A0A479ZYU0_9CYAN</name>
<protein>
    <submittedName>
        <fullName evidence="1">Uncharacterized protein</fullName>
    </submittedName>
</protein>
<dbReference type="AlphaFoldDB" id="A0A479ZYU0"/>
<gene>
    <name evidence="1" type="ORF">SR1949_18620</name>
</gene>
<comment type="caution">
    <text evidence="1">The sequence shown here is derived from an EMBL/GenBank/DDBJ whole genome shotgun (WGS) entry which is preliminary data.</text>
</comment>
<evidence type="ECO:0000313" key="2">
    <source>
        <dbReference type="Proteomes" id="UP000300142"/>
    </source>
</evidence>
<reference evidence="2" key="1">
    <citation type="submission" date="2019-02" db="EMBL/GenBank/DDBJ databases">
        <title>Draft genome sequence of Sphaerospermopsis reniformis NIES-1949.</title>
        <authorList>
            <person name="Yamaguchi H."/>
            <person name="Suzuki S."/>
            <person name="Kawachi M."/>
        </authorList>
    </citation>
    <scope>NUCLEOTIDE SEQUENCE [LARGE SCALE GENOMIC DNA]</scope>
    <source>
        <strain evidence="2">NIES-1949</strain>
    </source>
</reference>
<dbReference type="RefSeq" id="WP_137667171.1">
    <property type="nucleotide sequence ID" value="NZ_BJCE01000048.1"/>
</dbReference>
<accession>A0A479ZYU0</accession>
<organism evidence="1 2">
    <name type="scientific">Sphaerospermopsis reniformis</name>
    <dbReference type="NCBI Taxonomy" id="531300"/>
    <lineage>
        <taxon>Bacteria</taxon>
        <taxon>Bacillati</taxon>
        <taxon>Cyanobacteriota</taxon>
        <taxon>Cyanophyceae</taxon>
        <taxon>Nostocales</taxon>
        <taxon>Aphanizomenonaceae</taxon>
        <taxon>Sphaerospermopsis</taxon>
    </lineage>
</organism>